<dbReference type="Ensembl" id="ENSATET00000065803.2">
    <property type="protein sequence ID" value="ENSATEP00000060115.1"/>
    <property type="gene ID" value="ENSATEG00000027197.2"/>
</dbReference>
<dbReference type="PANTHER" id="PTHR31882:SF2">
    <property type="entry name" value="TNFAIP3-INTERACTING PROTEIN 3"/>
    <property type="match status" value="1"/>
</dbReference>
<proteinExistence type="predicted"/>
<keyword evidence="1 2" id="KW-0175">Coiled coil</keyword>
<reference evidence="4" key="1">
    <citation type="submission" date="2021-04" db="EMBL/GenBank/DDBJ databases">
        <authorList>
            <consortium name="Wellcome Sanger Institute Data Sharing"/>
        </authorList>
    </citation>
    <scope>NUCLEOTIDE SEQUENCE [LARGE SCALE GENOMIC DNA]</scope>
</reference>
<feature type="compositionally biased region" description="Polar residues" evidence="3">
    <location>
        <begin position="1"/>
        <end position="22"/>
    </location>
</feature>
<evidence type="ECO:0000313" key="4">
    <source>
        <dbReference type="Ensembl" id="ENSATEP00000060115.1"/>
    </source>
</evidence>
<dbReference type="RefSeq" id="XP_026216790.1">
    <property type="nucleotide sequence ID" value="XM_026361005.1"/>
</dbReference>
<dbReference type="GeneTree" id="ENSGT00760000120378"/>
<name>A0A7N6BAH4_ANATE</name>
<feature type="region of interest" description="Disordered" evidence="3">
    <location>
        <begin position="1"/>
        <end position="23"/>
    </location>
</feature>
<dbReference type="AlphaFoldDB" id="A0A7N6BAH4"/>
<dbReference type="GO" id="GO:0043122">
    <property type="term" value="P:regulation of canonical NF-kappaB signal transduction"/>
    <property type="evidence" value="ECO:0007669"/>
    <property type="project" value="UniProtKB-ARBA"/>
</dbReference>
<reference evidence="4" key="2">
    <citation type="submission" date="2025-08" db="UniProtKB">
        <authorList>
            <consortium name="Ensembl"/>
        </authorList>
    </citation>
    <scope>IDENTIFICATION</scope>
</reference>
<organism evidence="4 5">
    <name type="scientific">Anabas testudineus</name>
    <name type="common">Climbing perch</name>
    <name type="synonym">Anthias testudineus</name>
    <dbReference type="NCBI Taxonomy" id="64144"/>
    <lineage>
        <taxon>Eukaryota</taxon>
        <taxon>Metazoa</taxon>
        <taxon>Chordata</taxon>
        <taxon>Craniata</taxon>
        <taxon>Vertebrata</taxon>
        <taxon>Euteleostomi</taxon>
        <taxon>Actinopterygii</taxon>
        <taxon>Neopterygii</taxon>
        <taxon>Teleostei</taxon>
        <taxon>Neoteleostei</taxon>
        <taxon>Acanthomorphata</taxon>
        <taxon>Anabantaria</taxon>
        <taxon>Anabantiformes</taxon>
        <taxon>Anabantoidei</taxon>
        <taxon>Anabantidae</taxon>
        <taxon>Anabas</taxon>
    </lineage>
</organism>
<evidence type="ECO:0000256" key="2">
    <source>
        <dbReference type="SAM" id="Coils"/>
    </source>
</evidence>
<accession>A0A7N6BAH4</accession>
<protein>
    <recommendedName>
        <fullName evidence="6">TNFAIP3 interacting protein 1</fullName>
    </recommendedName>
</protein>
<dbReference type="GO" id="GO:0006357">
    <property type="term" value="P:regulation of transcription by RNA polymerase II"/>
    <property type="evidence" value="ECO:0007669"/>
    <property type="project" value="TreeGrafter"/>
</dbReference>
<dbReference type="Gene3D" id="1.20.5.990">
    <property type="entry name" value="Nemo cc2-lz domain - 1d5 darpin complex"/>
    <property type="match status" value="1"/>
</dbReference>
<dbReference type="Proteomes" id="UP000265040">
    <property type="component" value="Chromosome 2"/>
</dbReference>
<reference evidence="4" key="3">
    <citation type="submission" date="2025-09" db="UniProtKB">
        <authorList>
            <consortium name="Ensembl"/>
        </authorList>
    </citation>
    <scope>IDENTIFICATION</scope>
</reference>
<evidence type="ECO:0000256" key="3">
    <source>
        <dbReference type="SAM" id="MobiDB-lite"/>
    </source>
</evidence>
<keyword evidence="5" id="KW-1185">Reference proteome</keyword>
<evidence type="ECO:0000313" key="5">
    <source>
        <dbReference type="Proteomes" id="UP000265040"/>
    </source>
</evidence>
<evidence type="ECO:0008006" key="6">
    <source>
        <dbReference type="Google" id="ProtNLM"/>
    </source>
</evidence>
<dbReference type="InParanoid" id="A0A7N6BAH4"/>
<dbReference type="GO" id="GO:0071222">
    <property type="term" value="P:cellular response to lipopolysaccharide"/>
    <property type="evidence" value="ECO:0007669"/>
    <property type="project" value="TreeGrafter"/>
</dbReference>
<evidence type="ECO:0000256" key="1">
    <source>
        <dbReference type="ARBA" id="ARBA00023054"/>
    </source>
</evidence>
<dbReference type="OrthoDB" id="5969558at2759"/>
<feature type="coiled-coil region" evidence="2">
    <location>
        <begin position="232"/>
        <end position="259"/>
    </location>
</feature>
<dbReference type="GeneID" id="113162799"/>
<sequence>MWTTTQTDNMNENMTDRPQATATVPADSIKKYRLYPSLPNVDRYDAYIPKCEVEQKLQTAVEFRPDALLENAQSEVTAASCDVKMKAQMLILEEQRQELLSINEKWAREYRTMVQYYKEKVRELKSLIQHNHSDFEDEILEEGDIHVAFHKKLQFNKDEERRRTRDGDNSSQLLKAKEEAKELRVQNNTLTRRGQYQHEEIKRLNKALEDALRTPQPLDCSETLQDLWKHQAEVYKEDFLKERKDREKLKEKYLDLKKKFIKVHNECCAFKSQAQPVHECSCTNRAKCSNWEVRPVNQHHTQLHRHCAVDNKP</sequence>
<dbReference type="PANTHER" id="PTHR31882">
    <property type="entry name" value="TNFAIP3-INTERACTING PROTEIN COILED COIL FAMILY MEMBER"/>
    <property type="match status" value="1"/>
</dbReference>
<dbReference type="GO" id="GO:0005737">
    <property type="term" value="C:cytoplasm"/>
    <property type="evidence" value="ECO:0007669"/>
    <property type="project" value="UniProtKB-ARBA"/>
</dbReference>